<dbReference type="Pfam" id="PF00528">
    <property type="entry name" value="BPD_transp_1"/>
    <property type="match status" value="1"/>
</dbReference>
<sequence>MFGLLLAPWPGSPRASTGWRTWGERHRLGAGLAGAACTVCCGAPIFSWRSMRSIRRSSSRSGMGMSRRQVFLQVRLPLALPVVLEGVRITTVQAIGLTAVAALIGAGGSALSSSRAWGDADGSRAARCIPIIALALIADALLSALADVLRQGGTT</sequence>
<keyword evidence="2" id="KW-0813">Transport</keyword>
<evidence type="ECO:0000256" key="2">
    <source>
        <dbReference type="ARBA" id="ARBA00022448"/>
    </source>
</evidence>
<evidence type="ECO:0000256" key="1">
    <source>
        <dbReference type="ARBA" id="ARBA00004651"/>
    </source>
</evidence>
<keyword evidence="5" id="KW-0472">Membrane</keyword>
<dbReference type="GO" id="GO:0005886">
    <property type="term" value="C:plasma membrane"/>
    <property type="evidence" value="ECO:0007669"/>
    <property type="project" value="UniProtKB-SubCell"/>
</dbReference>
<evidence type="ECO:0000256" key="4">
    <source>
        <dbReference type="ARBA" id="ARBA00022989"/>
    </source>
</evidence>
<comment type="caution">
    <text evidence="7">The sequence shown here is derived from an EMBL/GenBank/DDBJ whole genome shotgun (WGS) entry which is preliminary data.</text>
</comment>
<dbReference type="GO" id="GO:0031460">
    <property type="term" value="P:glycine betaine transport"/>
    <property type="evidence" value="ECO:0007669"/>
    <property type="project" value="TreeGrafter"/>
</dbReference>
<feature type="domain" description="ABC transmembrane type-1" evidence="6">
    <location>
        <begin position="63"/>
        <end position="147"/>
    </location>
</feature>
<protein>
    <submittedName>
        <fullName evidence="7">ABC transporter permease subunit</fullName>
    </submittedName>
</protein>
<keyword evidence="3" id="KW-0812">Transmembrane</keyword>
<dbReference type="InterPro" id="IPR051204">
    <property type="entry name" value="ABC_transp_perm/SBD"/>
</dbReference>
<organism evidence="7">
    <name type="scientific">Billgrantia gudaonensis</name>
    <dbReference type="NCBI Taxonomy" id="376427"/>
    <lineage>
        <taxon>Bacteria</taxon>
        <taxon>Pseudomonadati</taxon>
        <taxon>Pseudomonadota</taxon>
        <taxon>Gammaproteobacteria</taxon>
        <taxon>Oceanospirillales</taxon>
        <taxon>Halomonadaceae</taxon>
        <taxon>Billgrantia</taxon>
    </lineage>
</organism>
<dbReference type="AlphaFoldDB" id="A0A432JL25"/>
<keyword evidence="4" id="KW-1133">Transmembrane helix</keyword>
<dbReference type="InterPro" id="IPR035906">
    <property type="entry name" value="MetI-like_sf"/>
</dbReference>
<dbReference type="GO" id="GO:0055085">
    <property type="term" value="P:transmembrane transport"/>
    <property type="evidence" value="ECO:0007669"/>
    <property type="project" value="InterPro"/>
</dbReference>
<dbReference type="SUPFAM" id="SSF161098">
    <property type="entry name" value="MetI-like"/>
    <property type="match status" value="1"/>
</dbReference>
<dbReference type="PANTHER" id="PTHR30177:SF30">
    <property type="entry name" value="GLYCINE BETAINE UPTAKE SYSTEM PERMEASE PROTEIN YEHY"/>
    <property type="match status" value="1"/>
</dbReference>
<gene>
    <name evidence="7" type="ORF">DSL92_00625</name>
</gene>
<evidence type="ECO:0000256" key="5">
    <source>
        <dbReference type="ARBA" id="ARBA00023136"/>
    </source>
</evidence>
<dbReference type="Gene3D" id="1.10.3720.10">
    <property type="entry name" value="MetI-like"/>
    <property type="match status" value="1"/>
</dbReference>
<accession>A0A432JL25</accession>
<name>A0A432JL25_9GAMM</name>
<dbReference type="PANTHER" id="PTHR30177">
    <property type="entry name" value="GLYCINE BETAINE/L-PROLINE TRANSPORT SYSTEM PERMEASE PROTEIN PROW"/>
    <property type="match status" value="1"/>
</dbReference>
<comment type="subcellular location">
    <subcellularLocation>
        <location evidence="1">Cell membrane</location>
        <topology evidence="1">Multi-pass membrane protein</topology>
    </subcellularLocation>
</comment>
<dbReference type="EMBL" id="RXHI01000001">
    <property type="protein sequence ID" value="RUA23271.1"/>
    <property type="molecule type" value="Genomic_DNA"/>
</dbReference>
<evidence type="ECO:0000256" key="3">
    <source>
        <dbReference type="ARBA" id="ARBA00022692"/>
    </source>
</evidence>
<evidence type="ECO:0000313" key="7">
    <source>
        <dbReference type="EMBL" id="RUA23271.1"/>
    </source>
</evidence>
<evidence type="ECO:0000259" key="6">
    <source>
        <dbReference type="Pfam" id="PF00528"/>
    </source>
</evidence>
<reference evidence="7" key="1">
    <citation type="submission" date="2018-12" db="EMBL/GenBank/DDBJ databases">
        <authorList>
            <person name="Jadhav K."/>
            <person name="Kushwaha B."/>
            <person name="Jadhav I."/>
        </authorList>
    </citation>
    <scope>NUCLEOTIDE SEQUENCE [LARGE SCALE GENOMIC DNA]</scope>
    <source>
        <strain evidence="7">SBS 10</strain>
    </source>
</reference>
<dbReference type="InterPro" id="IPR000515">
    <property type="entry name" value="MetI-like"/>
</dbReference>
<proteinExistence type="predicted"/>